<reference evidence="7 8" key="1">
    <citation type="journal article" date="2010" name="Nat. Biotechnol.">
        <title>Genome sequence of the model mushroom Schizophyllum commune.</title>
        <authorList>
            <person name="Ohm R.A."/>
            <person name="de Jong J.F."/>
            <person name="Lugones L.G."/>
            <person name="Aerts A."/>
            <person name="Kothe E."/>
            <person name="Stajich J.E."/>
            <person name="de Vries R.P."/>
            <person name="Record E."/>
            <person name="Levasseur A."/>
            <person name="Baker S.E."/>
            <person name="Bartholomew K.A."/>
            <person name="Coutinho P.M."/>
            <person name="Erdmann S."/>
            <person name="Fowler T.J."/>
            <person name="Gathman A.C."/>
            <person name="Lombard V."/>
            <person name="Henrissat B."/>
            <person name="Knabe N."/>
            <person name="Kuees U."/>
            <person name="Lilly W.W."/>
            <person name="Lindquist E."/>
            <person name="Lucas S."/>
            <person name="Magnuson J.K."/>
            <person name="Piumi F."/>
            <person name="Raudaskoski M."/>
            <person name="Salamov A."/>
            <person name="Schmutz J."/>
            <person name="Schwarze F.W.M.R."/>
            <person name="vanKuyk P.A."/>
            <person name="Horton J.S."/>
            <person name="Grigoriev I.V."/>
            <person name="Woesten H.A.B."/>
        </authorList>
    </citation>
    <scope>NUCLEOTIDE SEQUENCE [LARGE SCALE GENOMIC DNA]</scope>
    <source>
        <strain evidence="8">H4-8 / FGSC 9210</strain>
    </source>
</reference>
<evidence type="ECO:0000256" key="3">
    <source>
        <dbReference type="ARBA" id="ARBA00022898"/>
    </source>
</evidence>
<keyword evidence="1 4" id="KW-0662">Pyridine nucleotide biosynthesis</keyword>
<dbReference type="GO" id="GO:0005737">
    <property type="term" value="C:cytoplasm"/>
    <property type="evidence" value="ECO:0007669"/>
    <property type="project" value="UniProtKB-SubCell"/>
</dbReference>
<keyword evidence="4 5" id="KW-0963">Cytoplasm</keyword>
<feature type="binding site" evidence="4">
    <location>
        <position position="251"/>
    </location>
    <ligand>
        <name>pyridoxal 5'-phosphate</name>
        <dbReference type="ChEBI" id="CHEBI:597326"/>
    </ligand>
</feature>
<evidence type="ECO:0000313" key="8">
    <source>
        <dbReference type="Proteomes" id="UP000007431"/>
    </source>
</evidence>
<dbReference type="STRING" id="578458.D8PWY4"/>
<proteinExistence type="inferred from homology"/>
<dbReference type="InterPro" id="IPR000192">
    <property type="entry name" value="Aminotrans_V_dom"/>
</dbReference>
<dbReference type="UniPathway" id="UPA00334">
    <property type="reaction ID" value="UER00455"/>
</dbReference>
<dbReference type="InterPro" id="IPR010111">
    <property type="entry name" value="Kynureninase"/>
</dbReference>
<dbReference type="InParanoid" id="D8PWY4"/>
<comment type="function">
    <text evidence="4 5">Catalyzes the cleavage of L-kynurenine (L-Kyn) and L-3-hydroxykynurenine (L-3OHKyn) into anthranilic acid (AA) and 3-hydroxyanthranilic acid (3-OHAA), respectively.</text>
</comment>
<dbReference type="KEGG" id="scm:SCHCO_02606037"/>
<dbReference type="GO" id="GO:0030170">
    <property type="term" value="F:pyridoxal phosphate binding"/>
    <property type="evidence" value="ECO:0007669"/>
    <property type="project" value="UniProtKB-UniRule"/>
</dbReference>
<organism evidence="8">
    <name type="scientific">Schizophyllum commune (strain H4-8 / FGSC 9210)</name>
    <name type="common">Split gill fungus</name>
    <dbReference type="NCBI Taxonomy" id="578458"/>
    <lineage>
        <taxon>Eukaryota</taxon>
        <taxon>Fungi</taxon>
        <taxon>Dikarya</taxon>
        <taxon>Basidiomycota</taxon>
        <taxon>Agaricomycotina</taxon>
        <taxon>Agaricomycetes</taxon>
        <taxon>Agaricomycetidae</taxon>
        <taxon>Agaricales</taxon>
        <taxon>Schizophyllaceae</taxon>
        <taxon>Schizophyllum</taxon>
    </lineage>
</organism>
<comment type="subunit">
    <text evidence="4 5">Homodimer.</text>
</comment>
<dbReference type="RefSeq" id="XP_003036014.1">
    <property type="nucleotide sequence ID" value="XM_003035968.1"/>
</dbReference>
<gene>
    <name evidence="4" type="primary">BNA5</name>
    <name evidence="7" type="ORF">SCHCODRAFT_50792</name>
</gene>
<dbReference type="GeneID" id="9594391"/>
<dbReference type="OMA" id="SHVAYRS"/>
<dbReference type="SUPFAM" id="SSF53383">
    <property type="entry name" value="PLP-dependent transferases"/>
    <property type="match status" value="1"/>
</dbReference>
<feature type="binding site" evidence="4">
    <location>
        <position position="309"/>
    </location>
    <ligand>
        <name>pyridoxal 5'-phosphate</name>
        <dbReference type="ChEBI" id="CHEBI:597326"/>
    </ligand>
</feature>
<dbReference type="GO" id="GO:0019441">
    <property type="term" value="P:L-tryptophan catabolic process to kynurenine"/>
    <property type="evidence" value="ECO:0007669"/>
    <property type="project" value="TreeGrafter"/>
</dbReference>
<dbReference type="FunFam" id="3.40.640.10:FF:000031">
    <property type="entry name" value="Kynureninase"/>
    <property type="match status" value="1"/>
</dbReference>
<comment type="catalytic activity">
    <reaction evidence="4 5">
        <text>L-kynurenine + H2O = anthranilate + L-alanine + H(+)</text>
        <dbReference type="Rhea" id="RHEA:16813"/>
        <dbReference type="ChEBI" id="CHEBI:15377"/>
        <dbReference type="ChEBI" id="CHEBI:15378"/>
        <dbReference type="ChEBI" id="CHEBI:16567"/>
        <dbReference type="ChEBI" id="CHEBI:57959"/>
        <dbReference type="ChEBI" id="CHEBI:57972"/>
        <dbReference type="EC" id="3.7.1.3"/>
    </reaction>
</comment>
<evidence type="ECO:0000313" key="7">
    <source>
        <dbReference type="EMBL" id="EFJ01112.1"/>
    </source>
</evidence>
<dbReference type="EMBL" id="GL377303">
    <property type="protein sequence ID" value="EFJ01112.1"/>
    <property type="molecule type" value="Genomic_DNA"/>
</dbReference>
<dbReference type="HAMAP" id="MF_01970">
    <property type="entry name" value="Kynureninase"/>
    <property type="match status" value="1"/>
</dbReference>
<keyword evidence="2 4" id="KW-0378">Hydrolase</keyword>
<dbReference type="AlphaFoldDB" id="D8PWY4"/>
<comment type="pathway">
    <text evidence="4 5">Amino-acid degradation; L-kynurenine degradation; L-alanine and anthranilate from L-kynurenine: step 1/1.</text>
</comment>
<dbReference type="Proteomes" id="UP000007431">
    <property type="component" value="Unassembled WGS sequence"/>
</dbReference>
<dbReference type="eggNOG" id="KOG3846">
    <property type="taxonomic scope" value="Eukaryota"/>
</dbReference>
<dbReference type="InterPro" id="IPR015421">
    <property type="entry name" value="PyrdxlP-dep_Trfase_major"/>
</dbReference>
<dbReference type="VEuPathDB" id="FungiDB:SCHCODRAFT_02606037"/>
<feature type="binding site" evidence="4">
    <location>
        <position position="281"/>
    </location>
    <ligand>
        <name>pyridoxal 5'-phosphate</name>
        <dbReference type="ChEBI" id="CHEBI:597326"/>
    </ligand>
</feature>
<dbReference type="PANTHER" id="PTHR14084">
    <property type="entry name" value="KYNURENINASE"/>
    <property type="match status" value="1"/>
</dbReference>
<dbReference type="InterPro" id="IPR015424">
    <property type="entry name" value="PyrdxlP-dep_Trfase"/>
</dbReference>
<dbReference type="Gene3D" id="3.90.1150.10">
    <property type="entry name" value="Aspartate Aminotransferase, domain 1"/>
    <property type="match status" value="1"/>
</dbReference>
<comment type="cofactor">
    <cofactor evidence="4 5">
        <name>pyridoxal 5'-phosphate</name>
        <dbReference type="ChEBI" id="CHEBI:597326"/>
    </cofactor>
</comment>
<dbReference type="UniPathway" id="UPA00253">
    <property type="reaction ID" value="UER00329"/>
</dbReference>
<evidence type="ECO:0000256" key="4">
    <source>
        <dbReference type="HAMAP-Rule" id="MF_03017"/>
    </source>
</evidence>
<dbReference type="GO" id="GO:0097053">
    <property type="term" value="P:L-kynurenine catabolic process"/>
    <property type="evidence" value="ECO:0007669"/>
    <property type="project" value="UniProtKB-UniRule"/>
</dbReference>
<feature type="binding site" evidence="4">
    <location>
        <position position="229"/>
    </location>
    <ligand>
        <name>pyridoxal 5'-phosphate</name>
        <dbReference type="ChEBI" id="CHEBI:597326"/>
    </ligand>
</feature>
<dbReference type="Gene3D" id="3.40.640.10">
    <property type="entry name" value="Type I PLP-dependent aspartate aminotransferase-like (Major domain)"/>
    <property type="match status" value="1"/>
</dbReference>
<feature type="binding site" evidence="4">
    <location>
        <position position="197"/>
    </location>
    <ligand>
        <name>pyridoxal 5'-phosphate</name>
        <dbReference type="ChEBI" id="CHEBI:597326"/>
    </ligand>
</feature>
<dbReference type="GO" id="GO:0034354">
    <property type="term" value="P:'de novo' NAD+ biosynthetic process from L-tryptophan"/>
    <property type="evidence" value="ECO:0007669"/>
    <property type="project" value="UniProtKB-UniRule"/>
</dbReference>
<dbReference type="GO" id="GO:0043420">
    <property type="term" value="P:anthranilate metabolic process"/>
    <property type="evidence" value="ECO:0007669"/>
    <property type="project" value="UniProtKB-UniRule"/>
</dbReference>
<feature type="binding site" evidence="4">
    <location>
        <position position="114"/>
    </location>
    <ligand>
        <name>pyridoxal 5'-phosphate</name>
        <dbReference type="ChEBI" id="CHEBI:597326"/>
    </ligand>
</feature>
<comment type="subcellular location">
    <subcellularLocation>
        <location evidence="4 5">Cytoplasm</location>
    </subcellularLocation>
</comment>
<feature type="binding site" evidence="4">
    <location>
        <position position="113"/>
    </location>
    <ligand>
        <name>pyridoxal 5'-phosphate</name>
        <dbReference type="ChEBI" id="CHEBI:597326"/>
    </ligand>
</feature>
<dbReference type="Pfam" id="PF00266">
    <property type="entry name" value="Aminotran_5"/>
    <property type="match status" value="1"/>
</dbReference>
<dbReference type="GO" id="GO:0019805">
    <property type="term" value="P:quinolinate biosynthetic process"/>
    <property type="evidence" value="ECO:0007669"/>
    <property type="project" value="UniProtKB-UniRule"/>
</dbReference>
<evidence type="ECO:0000259" key="6">
    <source>
        <dbReference type="Pfam" id="PF00266"/>
    </source>
</evidence>
<feature type="modified residue" description="N6-(pyridoxal phosphate)lysine" evidence="4">
    <location>
        <position position="252"/>
    </location>
</feature>
<dbReference type="OrthoDB" id="5978656at2759"/>
<comment type="pathway">
    <text evidence="4 5">Cofactor biosynthesis; NAD(+) biosynthesis; quinolinate from L-kynurenine: step 2/3.</text>
</comment>
<dbReference type="EC" id="3.7.1.3" evidence="4 5"/>
<accession>D8PWY4</accession>
<feature type="binding site" evidence="4">
    <location>
        <begin position="141"/>
        <end position="144"/>
    </location>
    <ligand>
        <name>pyridoxal 5'-phosphate</name>
        <dbReference type="ChEBI" id="CHEBI:597326"/>
    </ligand>
</feature>
<name>D8PWY4_SCHCM</name>
<evidence type="ECO:0000256" key="5">
    <source>
        <dbReference type="PIRNR" id="PIRNR038800"/>
    </source>
</evidence>
<dbReference type="InterPro" id="IPR015422">
    <property type="entry name" value="PyrdxlP-dep_Trfase_small"/>
</dbReference>
<dbReference type="PIRSF" id="PIRSF038800">
    <property type="entry name" value="KYNU"/>
    <property type="match status" value="1"/>
</dbReference>
<keyword evidence="3 4" id="KW-0663">Pyridoxal phosphate</keyword>
<comment type="similarity">
    <text evidence="4 5">Belongs to the kynureninase family.</text>
</comment>
<evidence type="ECO:0000256" key="2">
    <source>
        <dbReference type="ARBA" id="ARBA00022801"/>
    </source>
</evidence>
<evidence type="ECO:0000256" key="1">
    <source>
        <dbReference type="ARBA" id="ARBA00022642"/>
    </source>
</evidence>
<dbReference type="NCBIfam" id="TIGR01814">
    <property type="entry name" value="kynureninase"/>
    <property type="match status" value="1"/>
</dbReference>
<dbReference type="HOGENOM" id="CLU_003433_4_0_1"/>
<comment type="catalytic activity">
    <reaction evidence="5">
        <text>3-hydroxy-L-kynurenine + H2O = 3-hydroxyanthranilate + L-alanine + H(+)</text>
        <dbReference type="Rhea" id="RHEA:25143"/>
        <dbReference type="ChEBI" id="CHEBI:15377"/>
        <dbReference type="ChEBI" id="CHEBI:15378"/>
        <dbReference type="ChEBI" id="CHEBI:36559"/>
        <dbReference type="ChEBI" id="CHEBI:57972"/>
        <dbReference type="ChEBI" id="CHEBI:58125"/>
        <dbReference type="EC" id="3.7.1.3"/>
    </reaction>
</comment>
<dbReference type="Pfam" id="PF22580">
    <property type="entry name" value="KYNU_C"/>
    <property type="match status" value="1"/>
</dbReference>
<feature type="domain" description="Aminotransferase class V" evidence="6">
    <location>
        <begin position="174"/>
        <end position="258"/>
    </location>
</feature>
<dbReference type="GO" id="GO:0030429">
    <property type="term" value="F:kynureninase activity"/>
    <property type="evidence" value="ECO:0007669"/>
    <property type="project" value="UniProtKB-UniRule"/>
</dbReference>
<sequence>MSTTFDIPPEIANLEPLARDSFVLPTNAAVGAHRAEDQDAPCVYFCGNSLGPMPKLSKQRVEEELDIWAKSAVVGHFKHPKQRPWKTYTESIHPLFADIVGAKEGEVACMGTLTANLHLMLDSFYVPTKDRFKILCEAKAFPSDQYAFASKVRTHGFDPKVAVREIAPREGEFTLREEDILDVIEREGHEIAVVLFSGVQYYTGQYFPIERITAKAHEKGCIAGWDLAHAAGNIPLSLHAWDVDFAVWCTYKYLNAGPGSTAGLFMHEKWNAEKQPRAAGWWGHNEATRFQMPPTFDPIAGAQGFQQSNVVVLASAAVLGGLETLQAAGGIRAFRERALVLTAALESLLVRSPYYVPVEEAGKHTKPGFTIITPREAERRGAQLSLLFLPVGTGVMRKVFDALESLGVIGDERDPDVIRLTANPLYSSSEDVVRGARLLDEAFKVAGL</sequence>
<protein>
    <recommendedName>
        <fullName evidence="4 5">Kynureninase</fullName>
        <ecNumber evidence="4 5">3.7.1.3</ecNumber>
    </recommendedName>
    <alternativeName>
        <fullName evidence="4">Biosynthesis of nicotinic acid protein 5</fullName>
    </alternativeName>
    <alternativeName>
        <fullName evidence="4">L-kynurenine hydrolase</fullName>
    </alternativeName>
</protein>
<feature type="binding site" evidence="4">
    <location>
        <position position="226"/>
    </location>
    <ligand>
        <name>pyridoxal 5'-phosphate</name>
        <dbReference type="ChEBI" id="CHEBI:597326"/>
    </ligand>
</feature>
<dbReference type="PANTHER" id="PTHR14084:SF0">
    <property type="entry name" value="KYNURENINASE"/>
    <property type="match status" value="1"/>
</dbReference>
<keyword evidence="8" id="KW-1185">Reference proteome</keyword>